<keyword evidence="7" id="KW-1133">Transmembrane helix</keyword>
<feature type="domain" description="HAMP" evidence="9">
    <location>
        <begin position="215"/>
        <end position="267"/>
    </location>
</feature>
<evidence type="ECO:0000313" key="10">
    <source>
        <dbReference type="EMBL" id="AVF37722.1"/>
    </source>
</evidence>
<evidence type="ECO:0000256" key="4">
    <source>
        <dbReference type="ARBA" id="ARBA00023224"/>
    </source>
</evidence>
<keyword evidence="7" id="KW-0472">Membrane</keyword>
<keyword evidence="10" id="KW-0614">Plasmid</keyword>
<dbReference type="GO" id="GO:0005886">
    <property type="term" value="C:plasma membrane"/>
    <property type="evidence" value="ECO:0007669"/>
    <property type="project" value="TreeGrafter"/>
</dbReference>
<dbReference type="Gene3D" id="1.10.287.950">
    <property type="entry name" value="Methyl-accepting chemotaxis protein"/>
    <property type="match status" value="1"/>
</dbReference>
<keyword evidence="7" id="KW-0812">Transmembrane</keyword>
<dbReference type="CDD" id="cd19411">
    <property type="entry name" value="MCP2201-like_sensor"/>
    <property type="match status" value="1"/>
</dbReference>
<dbReference type="OrthoDB" id="8724574at2"/>
<sequence length="556" mass="59146">MFRMINNMRVGARLGAAFSLVILLLIIVSVTAVTKISGINASIEQIVNDRYMKVRLAFDVRDGVNNQIKFLRGIVIDTKNPEQNQKRYLQLDDTVKQTNLAMSKIAAIQTTVTGKQKIKALQDASEAFESGKEALIALARNGDMDGATEYVLRKLTITQNTYLDLASAFANSQDQQLQAEGKKAVADGHTAIELTLIFSALAILMAAAMGYFLTRSITRPLLNAVKVAENVAAGDLTTQIQVNSRDETGQLMQGLKNMNENLLKIVTEVRAGTNAINSASSEIAAGNLDLSSRTEQQASSLEETASAMEQMTATVKQNADNARQANQLAAQASRVAVQGGEVVGQVVNTMEGINVSSRKIVDIISVIDGIAFQTNILALNAAVEAARAGEQGRGFAVVASEVRNLAQRSASAAKEIKVLIDDSVSKVDNGTQLVAKAGATMAEVVSSVKNVTDIVGEIAIASNEQSTGIEEINKAINQMDEVTQQNAALVQEASSAAYSLNEQAERLSQAISIFKVSAATATSAVRKATQANAPALLPNRRAVPAASTDEGSWETF</sequence>
<dbReference type="Pfam" id="PF00015">
    <property type="entry name" value="MCPsignal"/>
    <property type="match status" value="1"/>
</dbReference>
<feature type="domain" description="Methyl-accepting transducer" evidence="8">
    <location>
        <begin position="272"/>
        <end position="501"/>
    </location>
</feature>
<evidence type="ECO:0000256" key="2">
    <source>
        <dbReference type="ARBA" id="ARBA00022481"/>
    </source>
</evidence>
<dbReference type="PANTHER" id="PTHR43531:SF14">
    <property type="entry name" value="METHYL-ACCEPTING CHEMOTAXIS PROTEIN I-RELATED"/>
    <property type="match status" value="1"/>
</dbReference>
<dbReference type="GO" id="GO:0006935">
    <property type="term" value="P:chemotaxis"/>
    <property type="evidence" value="ECO:0007669"/>
    <property type="project" value="UniProtKB-KW"/>
</dbReference>
<keyword evidence="2" id="KW-0488">Methylation</keyword>
<dbReference type="KEGG" id="rox:BV494_22665"/>
<dbReference type="InterPro" id="IPR024478">
    <property type="entry name" value="HlyB_4HB_MCP"/>
</dbReference>
<keyword evidence="3" id="KW-0145">Chemotaxis</keyword>
<dbReference type="PRINTS" id="PR00260">
    <property type="entry name" value="CHEMTRNSDUCR"/>
</dbReference>
<dbReference type="PANTHER" id="PTHR43531">
    <property type="entry name" value="PROTEIN ICFG"/>
    <property type="match status" value="1"/>
</dbReference>
<accession>A0A2L1UXP6</accession>
<dbReference type="EMBL" id="CP019063">
    <property type="protein sequence ID" value="AVF37722.1"/>
    <property type="molecule type" value="Genomic_DNA"/>
</dbReference>
<dbReference type="CDD" id="cd11386">
    <property type="entry name" value="MCP_signal"/>
    <property type="match status" value="1"/>
</dbReference>
<evidence type="ECO:0000259" key="8">
    <source>
        <dbReference type="PROSITE" id="PS50111"/>
    </source>
</evidence>
<dbReference type="SUPFAM" id="SSF58104">
    <property type="entry name" value="Methyl-accepting chemotaxis protein (MCP) signaling domain"/>
    <property type="match status" value="1"/>
</dbReference>
<evidence type="ECO:0000256" key="6">
    <source>
        <dbReference type="PROSITE-ProRule" id="PRU00284"/>
    </source>
</evidence>
<dbReference type="SMART" id="SM00304">
    <property type="entry name" value="HAMP"/>
    <property type="match status" value="1"/>
</dbReference>
<evidence type="ECO:0000256" key="5">
    <source>
        <dbReference type="ARBA" id="ARBA00029447"/>
    </source>
</evidence>
<dbReference type="PROSITE" id="PS50885">
    <property type="entry name" value="HAMP"/>
    <property type="match status" value="1"/>
</dbReference>
<feature type="transmembrane region" description="Helical" evidence="7">
    <location>
        <begin position="194"/>
        <end position="213"/>
    </location>
</feature>
<dbReference type="GO" id="GO:0004888">
    <property type="term" value="F:transmembrane signaling receptor activity"/>
    <property type="evidence" value="ECO:0007669"/>
    <property type="project" value="InterPro"/>
</dbReference>
<gene>
    <name evidence="10" type="ORF">BV494_22665</name>
</gene>
<dbReference type="Pfam" id="PF12729">
    <property type="entry name" value="4HB_MCP_1"/>
    <property type="match status" value="1"/>
</dbReference>
<evidence type="ECO:0000259" key="9">
    <source>
        <dbReference type="PROSITE" id="PS50885"/>
    </source>
</evidence>
<comment type="similarity">
    <text evidence="5">Belongs to the methyl-accepting chemotaxis (MCP) protein family.</text>
</comment>
<evidence type="ECO:0000256" key="3">
    <source>
        <dbReference type="ARBA" id="ARBA00022500"/>
    </source>
</evidence>
<dbReference type="SMART" id="SM00283">
    <property type="entry name" value="MA"/>
    <property type="match status" value="1"/>
</dbReference>
<name>A0A2L1UXP6_9GAMM</name>
<proteinExistence type="inferred from homology"/>
<dbReference type="PROSITE" id="PS50111">
    <property type="entry name" value="CHEMOTAXIS_TRANSDUC_2"/>
    <property type="match status" value="1"/>
</dbReference>
<keyword evidence="4 6" id="KW-0807">Transducer</keyword>
<dbReference type="RefSeq" id="WP_104925061.1">
    <property type="nucleotide sequence ID" value="NZ_CP019063.1"/>
</dbReference>
<protein>
    <submittedName>
        <fullName evidence="10">Methyl-accepting chemotaxis protein</fullName>
    </submittedName>
</protein>
<evidence type="ECO:0000256" key="1">
    <source>
        <dbReference type="ARBA" id="ARBA00004370"/>
    </source>
</evidence>
<geneLocation type="plasmid" evidence="10 11">
    <name>unnamed1</name>
</geneLocation>
<dbReference type="GO" id="GO:0007165">
    <property type="term" value="P:signal transduction"/>
    <property type="evidence" value="ECO:0007669"/>
    <property type="project" value="UniProtKB-KW"/>
</dbReference>
<keyword evidence="11" id="KW-1185">Reference proteome</keyword>
<dbReference type="Proteomes" id="UP000239197">
    <property type="component" value="Plasmid unnamed1"/>
</dbReference>
<comment type="subcellular location">
    <subcellularLocation>
        <location evidence="1">Membrane</location>
    </subcellularLocation>
</comment>
<dbReference type="InterPro" id="IPR003660">
    <property type="entry name" value="HAMP_dom"/>
</dbReference>
<dbReference type="AlphaFoldDB" id="A0A2L1UXP6"/>
<dbReference type="InterPro" id="IPR051310">
    <property type="entry name" value="MCP_chemotaxis"/>
</dbReference>
<dbReference type="InterPro" id="IPR047347">
    <property type="entry name" value="YvaQ-like_sensor"/>
</dbReference>
<dbReference type="FunFam" id="1.10.287.950:FF:000001">
    <property type="entry name" value="Methyl-accepting chemotaxis sensory transducer"/>
    <property type="match status" value="1"/>
</dbReference>
<evidence type="ECO:0000256" key="7">
    <source>
        <dbReference type="SAM" id="Phobius"/>
    </source>
</evidence>
<evidence type="ECO:0000313" key="11">
    <source>
        <dbReference type="Proteomes" id="UP000239197"/>
    </source>
</evidence>
<dbReference type="InterPro" id="IPR004090">
    <property type="entry name" value="Chemotax_Me-accpt_rcpt"/>
</dbReference>
<organism evidence="10 11">
    <name type="scientific">Rahnella sikkimica</name>
    <dbReference type="NCBI Taxonomy" id="1805933"/>
    <lineage>
        <taxon>Bacteria</taxon>
        <taxon>Pseudomonadati</taxon>
        <taxon>Pseudomonadota</taxon>
        <taxon>Gammaproteobacteria</taxon>
        <taxon>Enterobacterales</taxon>
        <taxon>Yersiniaceae</taxon>
        <taxon>Rahnella</taxon>
    </lineage>
</organism>
<reference evidence="11" key="1">
    <citation type="submission" date="2017-01" db="EMBL/GenBank/DDBJ databases">
        <title>Genome sequence of Rouxiella sp. ERMR1:05.</title>
        <authorList>
            <person name="Kumar R."/>
            <person name="Singh D."/>
            <person name="Kumar S."/>
        </authorList>
    </citation>
    <scope>NUCLEOTIDE SEQUENCE [LARGE SCALE GENOMIC DNA]</scope>
    <source>
        <strain evidence="11">ERMR1:05</strain>
        <plasmid evidence="11">unnamed1</plasmid>
    </source>
</reference>
<dbReference type="Pfam" id="PF00672">
    <property type="entry name" value="HAMP"/>
    <property type="match status" value="1"/>
</dbReference>
<dbReference type="CDD" id="cd06225">
    <property type="entry name" value="HAMP"/>
    <property type="match status" value="1"/>
</dbReference>
<dbReference type="InterPro" id="IPR004089">
    <property type="entry name" value="MCPsignal_dom"/>
</dbReference>